<proteinExistence type="predicted"/>
<name>X1C210_9ZZZZ</name>
<protein>
    <submittedName>
        <fullName evidence="1">Uncharacterized protein</fullName>
    </submittedName>
</protein>
<sequence length="156" mass="19143">EMIIAEREPVWDKKEDQKNHIILSEYRDFEKQYDAESHPRLRNINERKFCFGKHKWENAYLRWSRYDAEKIEWTVEIPSNKHNLIRFCVRCKLIDCIHYWKEEDYKVYEVRNGEKTGFIVVRKCEICGLRIMVWDASNETYQTFEEEVASNKKLVR</sequence>
<accession>X1C210</accession>
<feature type="non-terminal residue" evidence="1">
    <location>
        <position position="1"/>
    </location>
</feature>
<dbReference type="EMBL" id="BART01018216">
    <property type="protein sequence ID" value="GAG87387.1"/>
    <property type="molecule type" value="Genomic_DNA"/>
</dbReference>
<organism evidence="1">
    <name type="scientific">marine sediment metagenome</name>
    <dbReference type="NCBI Taxonomy" id="412755"/>
    <lineage>
        <taxon>unclassified sequences</taxon>
        <taxon>metagenomes</taxon>
        <taxon>ecological metagenomes</taxon>
    </lineage>
</organism>
<comment type="caution">
    <text evidence="1">The sequence shown here is derived from an EMBL/GenBank/DDBJ whole genome shotgun (WGS) entry which is preliminary data.</text>
</comment>
<gene>
    <name evidence="1" type="ORF">S01H4_34430</name>
</gene>
<evidence type="ECO:0000313" key="1">
    <source>
        <dbReference type="EMBL" id="GAG87387.1"/>
    </source>
</evidence>
<reference evidence="1" key="1">
    <citation type="journal article" date="2014" name="Front. Microbiol.">
        <title>High frequency of phylogenetically diverse reductive dehalogenase-homologous genes in deep subseafloor sedimentary metagenomes.</title>
        <authorList>
            <person name="Kawai M."/>
            <person name="Futagami T."/>
            <person name="Toyoda A."/>
            <person name="Takaki Y."/>
            <person name="Nishi S."/>
            <person name="Hori S."/>
            <person name="Arai W."/>
            <person name="Tsubouchi T."/>
            <person name="Morono Y."/>
            <person name="Uchiyama I."/>
            <person name="Ito T."/>
            <person name="Fujiyama A."/>
            <person name="Inagaki F."/>
            <person name="Takami H."/>
        </authorList>
    </citation>
    <scope>NUCLEOTIDE SEQUENCE</scope>
    <source>
        <strain evidence="1">Expedition CK06-06</strain>
    </source>
</reference>
<dbReference type="AlphaFoldDB" id="X1C210"/>